<dbReference type="SMART" id="SM00419">
    <property type="entry name" value="HTH_CRP"/>
    <property type="match status" value="1"/>
</dbReference>
<dbReference type="SUPFAM" id="SSF51206">
    <property type="entry name" value="cAMP-binding domain-like"/>
    <property type="match status" value="1"/>
</dbReference>
<sequence length="254" mass="28013">MMFALHGRATDATGKSKLLALTCSDMENTLVRLTISQSELFANWPAAAILRLVQAAEVVTVEENTVIHRTHDVPTYLYLLATGSMHLIRDMPSGRNFTAGMHLAGEFHGIGPVITRSPHIYTAECREKTVLVRIPGDLLRDMMIHDGALACSLMSAMVSRHRGALSRYEGAAVLSTRARVATLLNSIYVRSARGGRASSINLSQEEIASMLGTRRQVVNRVLREMEAEGAVHVQYGRIEISDIAKLEKMTEHFE</sequence>
<dbReference type="PANTHER" id="PTHR24567:SF74">
    <property type="entry name" value="HTH-TYPE TRANSCRIPTIONAL REGULATOR ARCR"/>
    <property type="match status" value="1"/>
</dbReference>
<dbReference type="EMBL" id="WINI01000001">
    <property type="protein sequence ID" value="MQR00084.1"/>
    <property type="molecule type" value="Genomic_DNA"/>
</dbReference>
<dbReference type="SMART" id="SM00100">
    <property type="entry name" value="cNMP"/>
    <property type="match status" value="1"/>
</dbReference>
<evidence type="ECO:0000313" key="6">
    <source>
        <dbReference type="EMBL" id="MQR00084.1"/>
    </source>
</evidence>
<evidence type="ECO:0000259" key="5">
    <source>
        <dbReference type="PROSITE" id="PS51063"/>
    </source>
</evidence>
<dbReference type="InterPro" id="IPR018490">
    <property type="entry name" value="cNMP-bd_dom_sf"/>
</dbReference>
<dbReference type="GO" id="GO:0003677">
    <property type="term" value="F:DNA binding"/>
    <property type="evidence" value="ECO:0007669"/>
    <property type="project" value="UniProtKB-KW"/>
</dbReference>
<dbReference type="Gene3D" id="2.60.120.10">
    <property type="entry name" value="Jelly Rolls"/>
    <property type="match status" value="1"/>
</dbReference>
<dbReference type="InterPro" id="IPR050397">
    <property type="entry name" value="Env_Response_Regulators"/>
</dbReference>
<evidence type="ECO:0000256" key="2">
    <source>
        <dbReference type="ARBA" id="ARBA00023125"/>
    </source>
</evidence>
<keyword evidence="7" id="KW-1185">Reference proteome</keyword>
<keyword evidence="3" id="KW-0804">Transcription</keyword>
<comment type="caution">
    <text evidence="6">The sequence shown here is derived from an EMBL/GenBank/DDBJ whole genome shotgun (WGS) entry which is preliminary data.</text>
</comment>
<dbReference type="AlphaFoldDB" id="A0A843YQS9"/>
<reference evidence="6 7" key="1">
    <citation type="submission" date="2019-10" db="EMBL/GenBank/DDBJ databases">
        <title>Glaciimonas soli sp. nov., a psychrophilic bacterium isolated from the forest soil of a high elevation mountain in Taiwan.</title>
        <authorList>
            <person name="Wang L.-T."/>
            <person name="Shieh W.Y."/>
        </authorList>
    </citation>
    <scope>NUCLEOTIDE SEQUENCE [LARGE SCALE GENOMIC DNA]</scope>
    <source>
        <strain evidence="6 7">GS1</strain>
    </source>
</reference>
<dbReference type="InterPro" id="IPR036388">
    <property type="entry name" value="WH-like_DNA-bd_sf"/>
</dbReference>
<gene>
    <name evidence="6" type="ORF">GEV47_05220</name>
</gene>
<dbReference type="PANTHER" id="PTHR24567">
    <property type="entry name" value="CRP FAMILY TRANSCRIPTIONAL REGULATORY PROTEIN"/>
    <property type="match status" value="1"/>
</dbReference>
<dbReference type="SUPFAM" id="SSF46785">
    <property type="entry name" value="Winged helix' DNA-binding domain"/>
    <property type="match status" value="1"/>
</dbReference>
<keyword evidence="1" id="KW-0805">Transcription regulation</keyword>
<evidence type="ECO:0000256" key="3">
    <source>
        <dbReference type="ARBA" id="ARBA00023163"/>
    </source>
</evidence>
<evidence type="ECO:0000256" key="1">
    <source>
        <dbReference type="ARBA" id="ARBA00023015"/>
    </source>
</evidence>
<dbReference type="CDD" id="cd00038">
    <property type="entry name" value="CAP_ED"/>
    <property type="match status" value="1"/>
</dbReference>
<dbReference type="InterPro" id="IPR000595">
    <property type="entry name" value="cNMP-bd_dom"/>
</dbReference>
<dbReference type="PROSITE" id="PS50042">
    <property type="entry name" value="CNMP_BINDING_3"/>
    <property type="match status" value="1"/>
</dbReference>
<accession>A0A843YQS9</accession>
<feature type="domain" description="Cyclic nucleotide-binding" evidence="4">
    <location>
        <begin position="40"/>
        <end position="143"/>
    </location>
</feature>
<keyword evidence="2" id="KW-0238">DNA-binding</keyword>
<dbReference type="InterPro" id="IPR036390">
    <property type="entry name" value="WH_DNA-bd_sf"/>
</dbReference>
<evidence type="ECO:0000259" key="4">
    <source>
        <dbReference type="PROSITE" id="PS50042"/>
    </source>
</evidence>
<dbReference type="Pfam" id="PF00027">
    <property type="entry name" value="cNMP_binding"/>
    <property type="match status" value="1"/>
</dbReference>
<dbReference type="Gene3D" id="1.10.10.10">
    <property type="entry name" value="Winged helix-like DNA-binding domain superfamily/Winged helix DNA-binding domain"/>
    <property type="match status" value="1"/>
</dbReference>
<proteinExistence type="predicted"/>
<dbReference type="PROSITE" id="PS51063">
    <property type="entry name" value="HTH_CRP_2"/>
    <property type="match status" value="1"/>
</dbReference>
<dbReference type="Proteomes" id="UP000451565">
    <property type="component" value="Unassembled WGS sequence"/>
</dbReference>
<feature type="domain" description="HTH crp-type" evidence="5">
    <location>
        <begin position="174"/>
        <end position="244"/>
    </location>
</feature>
<dbReference type="Pfam" id="PF13545">
    <property type="entry name" value="HTH_Crp_2"/>
    <property type="match status" value="1"/>
</dbReference>
<dbReference type="OrthoDB" id="8771390at2"/>
<name>A0A843YQS9_9BURK</name>
<evidence type="ECO:0000313" key="7">
    <source>
        <dbReference type="Proteomes" id="UP000451565"/>
    </source>
</evidence>
<organism evidence="6 7">
    <name type="scientific">Glaciimonas soli</name>
    <dbReference type="NCBI Taxonomy" id="2590999"/>
    <lineage>
        <taxon>Bacteria</taxon>
        <taxon>Pseudomonadati</taxon>
        <taxon>Pseudomonadota</taxon>
        <taxon>Betaproteobacteria</taxon>
        <taxon>Burkholderiales</taxon>
        <taxon>Oxalobacteraceae</taxon>
        <taxon>Glaciimonas</taxon>
    </lineage>
</organism>
<dbReference type="InterPro" id="IPR014710">
    <property type="entry name" value="RmlC-like_jellyroll"/>
</dbReference>
<protein>
    <submittedName>
        <fullName evidence="6">Helix-turn-helix domain-containing protein</fullName>
    </submittedName>
</protein>
<dbReference type="GO" id="GO:0003700">
    <property type="term" value="F:DNA-binding transcription factor activity"/>
    <property type="evidence" value="ECO:0007669"/>
    <property type="project" value="TreeGrafter"/>
</dbReference>
<dbReference type="GO" id="GO:0005829">
    <property type="term" value="C:cytosol"/>
    <property type="evidence" value="ECO:0007669"/>
    <property type="project" value="TreeGrafter"/>
</dbReference>
<dbReference type="InterPro" id="IPR012318">
    <property type="entry name" value="HTH_CRP"/>
</dbReference>